<dbReference type="SUPFAM" id="SSF52954">
    <property type="entry name" value="Class II aaRS ABD-related"/>
    <property type="match status" value="1"/>
</dbReference>
<name>A0A645D1Q2_9ZZZZ</name>
<evidence type="ECO:0000259" key="2">
    <source>
        <dbReference type="Pfam" id="PF03129"/>
    </source>
</evidence>
<dbReference type="EC" id="6.1.1.21" evidence="3"/>
<organism evidence="3">
    <name type="scientific">bioreactor metagenome</name>
    <dbReference type="NCBI Taxonomy" id="1076179"/>
    <lineage>
        <taxon>unclassified sequences</taxon>
        <taxon>metagenomes</taxon>
        <taxon>ecological metagenomes</taxon>
    </lineage>
</organism>
<evidence type="ECO:0000256" key="1">
    <source>
        <dbReference type="ARBA" id="ARBA00008226"/>
    </source>
</evidence>
<dbReference type="InterPro" id="IPR036621">
    <property type="entry name" value="Anticodon-bd_dom_sf"/>
</dbReference>
<dbReference type="Gene3D" id="3.40.50.800">
    <property type="entry name" value="Anticodon-binding domain"/>
    <property type="match status" value="1"/>
</dbReference>
<reference evidence="3" key="1">
    <citation type="submission" date="2019-08" db="EMBL/GenBank/DDBJ databases">
        <authorList>
            <person name="Kucharzyk K."/>
            <person name="Murdoch R.W."/>
            <person name="Higgins S."/>
            <person name="Loffler F."/>
        </authorList>
    </citation>
    <scope>NUCLEOTIDE SEQUENCE</scope>
</reference>
<protein>
    <submittedName>
        <fullName evidence="3">Histidine--tRNA ligase</fullName>
        <ecNumber evidence="3">6.1.1.21</ecNumber>
    </submittedName>
</protein>
<keyword evidence="3" id="KW-0436">Ligase</keyword>
<sequence length="118" mass="12948">MGFGLGMERLLLVLESIGKQIPKPVRYDLYLASMGEKAEEAAFSLAFQLRKAGVSVEIDHVGRSVKAQLKYADKIGARYVLVLGENELAANKGKLKRMSDGQETELALTAEEIHKALD</sequence>
<dbReference type="CDD" id="cd00859">
    <property type="entry name" value="HisRS_anticodon"/>
    <property type="match status" value="1"/>
</dbReference>
<comment type="caution">
    <text evidence="3">The sequence shown here is derived from an EMBL/GenBank/DDBJ whole genome shotgun (WGS) entry which is preliminary data.</text>
</comment>
<dbReference type="EMBL" id="VSSQ01032007">
    <property type="protein sequence ID" value="MPM83129.1"/>
    <property type="molecule type" value="Genomic_DNA"/>
</dbReference>
<dbReference type="AlphaFoldDB" id="A0A645D1Q2"/>
<feature type="domain" description="Anticodon-binding" evidence="2">
    <location>
        <begin position="30"/>
        <end position="108"/>
    </location>
</feature>
<dbReference type="InterPro" id="IPR033656">
    <property type="entry name" value="HisRS_anticodon"/>
</dbReference>
<dbReference type="InterPro" id="IPR004154">
    <property type="entry name" value="Anticodon-bd"/>
</dbReference>
<proteinExistence type="inferred from homology"/>
<gene>
    <name evidence="3" type="primary">hisS_48</name>
    <name evidence="3" type="ORF">SDC9_130192</name>
</gene>
<accession>A0A645D1Q2</accession>
<dbReference type="GO" id="GO:0004821">
    <property type="term" value="F:histidine-tRNA ligase activity"/>
    <property type="evidence" value="ECO:0007669"/>
    <property type="project" value="UniProtKB-EC"/>
</dbReference>
<comment type="similarity">
    <text evidence="1">Belongs to the class-II aminoacyl-tRNA synthetase family.</text>
</comment>
<dbReference type="PANTHER" id="PTHR11476:SF7">
    <property type="entry name" value="HISTIDINE--TRNA LIGASE"/>
    <property type="match status" value="1"/>
</dbReference>
<dbReference type="PANTHER" id="PTHR11476">
    <property type="entry name" value="HISTIDYL-TRNA SYNTHETASE"/>
    <property type="match status" value="1"/>
</dbReference>
<dbReference type="Pfam" id="PF03129">
    <property type="entry name" value="HGTP_anticodon"/>
    <property type="match status" value="1"/>
</dbReference>
<evidence type="ECO:0000313" key="3">
    <source>
        <dbReference type="EMBL" id="MPM83129.1"/>
    </source>
</evidence>